<dbReference type="AlphaFoldDB" id="A0A7C1ZP65"/>
<name>A0A7C1ZP65_DESA2</name>
<dbReference type="EMBL" id="DRIH01000205">
    <property type="protein sequence ID" value="HEC68307.1"/>
    <property type="molecule type" value="Genomic_DNA"/>
</dbReference>
<comment type="similarity">
    <text evidence="1">Belongs to the short-chain dehydrogenases/reductases (SDR) family.</text>
</comment>
<dbReference type="PANTHER" id="PTHR42901:SF1">
    <property type="entry name" value="ALCOHOL DEHYDROGENASE"/>
    <property type="match status" value="1"/>
</dbReference>
<dbReference type="InterPro" id="IPR036291">
    <property type="entry name" value="NAD(P)-bd_dom_sf"/>
</dbReference>
<dbReference type="PANTHER" id="PTHR42901">
    <property type="entry name" value="ALCOHOL DEHYDROGENASE"/>
    <property type="match status" value="1"/>
</dbReference>
<organism evidence="3">
    <name type="scientific">Desulfofervidus auxilii</name>
    <dbReference type="NCBI Taxonomy" id="1621989"/>
    <lineage>
        <taxon>Bacteria</taxon>
        <taxon>Pseudomonadati</taxon>
        <taxon>Thermodesulfobacteriota</taxon>
        <taxon>Candidatus Desulfofervidia</taxon>
        <taxon>Candidatus Desulfofervidales</taxon>
        <taxon>Candidatus Desulfofervidaceae</taxon>
        <taxon>Candidatus Desulfofervidus</taxon>
    </lineage>
</organism>
<dbReference type="PRINTS" id="PR00081">
    <property type="entry name" value="GDHRDH"/>
</dbReference>
<gene>
    <name evidence="3" type="ORF">ENI35_05825</name>
</gene>
<accession>A0A7C1ZP65</accession>
<comment type="caution">
    <text evidence="3">The sequence shown here is derived from an EMBL/GenBank/DDBJ whole genome shotgun (WGS) entry which is preliminary data.</text>
</comment>
<keyword evidence="2" id="KW-0560">Oxidoreductase</keyword>
<dbReference type="SUPFAM" id="SSF51735">
    <property type="entry name" value="NAD(P)-binding Rossmann-fold domains"/>
    <property type="match status" value="1"/>
</dbReference>
<evidence type="ECO:0000313" key="3">
    <source>
        <dbReference type="EMBL" id="HEC68307.1"/>
    </source>
</evidence>
<evidence type="ECO:0000256" key="2">
    <source>
        <dbReference type="ARBA" id="ARBA00023002"/>
    </source>
</evidence>
<sequence>MNVIIAGATGDIGRAIAKALAPGHRLLLTYRDQEKKNELAQDLSNIEDIVFVSIKNLWEDAKVIEKKFDSFNPEIFINAIGAGFYAKVEDTTLEMLDASYETNLKIPFFLTQMAYNIFLKQKKGYVIFINSISGLEGFPYGTAYSAMKFALRGLAEVMYKEGKRYGIKVTSIFPGIVKTKLIQKMPFCPKEKCLLSPKIIANTIVYLLNLDPTVEVKEIILKNKELLWR</sequence>
<proteinExistence type="inferred from homology"/>
<dbReference type="Proteomes" id="UP000885738">
    <property type="component" value="Unassembled WGS sequence"/>
</dbReference>
<dbReference type="Gene3D" id="3.40.50.720">
    <property type="entry name" value="NAD(P)-binding Rossmann-like Domain"/>
    <property type="match status" value="1"/>
</dbReference>
<protein>
    <submittedName>
        <fullName evidence="3">SDR family oxidoreductase</fullName>
    </submittedName>
</protein>
<dbReference type="InterPro" id="IPR002347">
    <property type="entry name" value="SDR_fam"/>
</dbReference>
<dbReference type="CDD" id="cd05233">
    <property type="entry name" value="SDR_c"/>
    <property type="match status" value="1"/>
</dbReference>
<evidence type="ECO:0000256" key="1">
    <source>
        <dbReference type="ARBA" id="ARBA00006484"/>
    </source>
</evidence>
<dbReference type="Pfam" id="PF00106">
    <property type="entry name" value="adh_short"/>
    <property type="match status" value="1"/>
</dbReference>
<dbReference type="GO" id="GO:0016491">
    <property type="term" value="F:oxidoreductase activity"/>
    <property type="evidence" value="ECO:0007669"/>
    <property type="project" value="UniProtKB-KW"/>
</dbReference>
<reference evidence="3" key="1">
    <citation type="journal article" date="2020" name="mSystems">
        <title>Genome- and Community-Level Interaction Insights into Carbon Utilization and Element Cycling Functions of Hydrothermarchaeota in Hydrothermal Sediment.</title>
        <authorList>
            <person name="Zhou Z."/>
            <person name="Liu Y."/>
            <person name="Xu W."/>
            <person name="Pan J."/>
            <person name="Luo Z.H."/>
            <person name="Li M."/>
        </authorList>
    </citation>
    <scope>NUCLEOTIDE SEQUENCE [LARGE SCALE GENOMIC DNA]</scope>
    <source>
        <strain evidence="3">HyVt-389</strain>
    </source>
</reference>